<comment type="caution">
    <text evidence="2">The sequence shown here is derived from an EMBL/GenBank/DDBJ whole genome shotgun (WGS) entry which is preliminary data.</text>
</comment>
<dbReference type="Pfam" id="PF00023">
    <property type="entry name" value="Ank"/>
    <property type="match status" value="1"/>
</dbReference>
<dbReference type="Gene3D" id="1.25.40.20">
    <property type="entry name" value="Ankyrin repeat-containing domain"/>
    <property type="match status" value="2"/>
</dbReference>
<name>A0ABP9JGL6_9MICO</name>
<keyword evidence="1" id="KW-0040">ANK repeat</keyword>
<dbReference type="EMBL" id="BAABIW010000018">
    <property type="protein sequence ID" value="GAA5031339.1"/>
    <property type="molecule type" value="Genomic_DNA"/>
</dbReference>
<gene>
    <name evidence="2" type="ORF">GCM10023258_29420</name>
</gene>
<evidence type="ECO:0000256" key="1">
    <source>
        <dbReference type="PROSITE-ProRule" id="PRU00023"/>
    </source>
</evidence>
<evidence type="ECO:0000313" key="2">
    <source>
        <dbReference type="EMBL" id="GAA5031339.1"/>
    </source>
</evidence>
<protein>
    <recommendedName>
        <fullName evidence="4">Ankyrin repeat protein</fullName>
    </recommendedName>
</protein>
<dbReference type="Proteomes" id="UP001500427">
    <property type="component" value="Unassembled WGS sequence"/>
</dbReference>
<sequence length="442" mass="46774">MALSLPGNPDLEHLRRAARSLQRAVRDGDARALALVAAHDPHGAPDEPRRFTLAAAQLVVARSHGFASWPRLAAHLAAAARLSRDPVVLDPVGSSHDPALLVPALACLTYTDRDEPARWARAVELLAAHPDLPRTDVAVAATVGDVAALRAHVSADRAAAVREVGPFRWAPLLYVVYSRVPQQDPVAAASLLLDAGADPDSGYLWQGLASPFTALTGVFGEGEAGPGRQPRHPRWRELAELLLDRGADPNDRQALYNRMFGRDDSHLELLLDHGLGRPASEVWGQRLTTPGETVAEMLDRQVRWARDHGLDDRLALLARHGLVPDGSPSGQPVPTIHRARTPDAVRAAATAGADLDAVHDGRTAAHQAAFLGDVALLGALLDAGADLGAVDAVHGTTPLSWARWARQDAAAAWLEAHVADVADAADAADAAEQDAGRPHGQG</sequence>
<feature type="repeat" description="ANK" evidence="1">
    <location>
        <begin position="360"/>
        <end position="392"/>
    </location>
</feature>
<dbReference type="PROSITE" id="PS50088">
    <property type="entry name" value="ANK_REPEAT"/>
    <property type="match status" value="1"/>
</dbReference>
<dbReference type="SMART" id="SM00248">
    <property type="entry name" value="ANK"/>
    <property type="match status" value="3"/>
</dbReference>
<proteinExistence type="predicted"/>
<evidence type="ECO:0008006" key="4">
    <source>
        <dbReference type="Google" id="ProtNLM"/>
    </source>
</evidence>
<accession>A0ABP9JGL6</accession>
<dbReference type="PROSITE" id="PS50297">
    <property type="entry name" value="ANK_REP_REGION"/>
    <property type="match status" value="1"/>
</dbReference>
<dbReference type="InterPro" id="IPR036770">
    <property type="entry name" value="Ankyrin_rpt-contain_sf"/>
</dbReference>
<dbReference type="RefSeq" id="WP_345508251.1">
    <property type="nucleotide sequence ID" value="NZ_BAABIW010000018.1"/>
</dbReference>
<evidence type="ECO:0000313" key="3">
    <source>
        <dbReference type="Proteomes" id="UP001500427"/>
    </source>
</evidence>
<organism evidence="2 3">
    <name type="scientific">Terrabacter aeriphilus</name>
    <dbReference type="NCBI Taxonomy" id="515662"/>
    <lineage>
        <taxon>Bacteria</taxon>
        <taxon>Bacillati</taxon>
        <taxon>Actinomycetota</taxon>
        <taxon>Actinomycetes</taxon>
        <taxon>Micrococcales</taxon>
        <taxon>Intrasporangiaceae</taxon>
        <taxon>Terrabacter</taxon>
    </lineage>
</organism>
<keyword evidence="3" id="KW-1185">Reference proteome</keyword>
<reference evidence="3" key="1">
    <citation type="journal article" date="2019" name="Int. J. Syst. Evol. Microbiol.">
        <title>The Global Catalogue of Microorganisms (GCM) 10K type strain sequencing project: providing services to taxonomists for standard genome sequencing and annotation.</title>
        <authorList>
            <consortium name="The Broad Institute Genomics Platform"/>
            <consortium name="The Broad Institute Genome Sequencing Center for Infectious Disease"/>
            <person name="Wu L."/>
            <person name="Ma J."/>
        </authorList>
    </citation>
    <scope>NUCLEOTIDE SEQUENCE [LARGE SCALE GENOMIC DNA]</scope>
    <source>
        <strain evidence="3">JCM 17687</strain>
    </source>
</reference>
<dbReference type="InterPro" id="IPR002110">
    <property type="entry name" value="Ankyrin_rpt"/>
</dbReference>
<dbReference type="SUPFAM" id="SSF48403">
    <property type="entry name" value="Ankyrin repeat"/>
    <property type="match status" value="1"/>
</dbReference>